<comment type="caution">
    <text evidence="1">The sequence shown here is derived from an EMBL/GenBank/DDBJ whole genome shotgun (WGS) entry which is preliminary data.</text>
</comment>
<proteinExistence type="predicted"/>
<evidence type="ECO:0000313" key="1">
    <source>
        <dbReference type="EMBL" id="KAH6938281.1"/>
    </source>
</evidence>
<organism evidence="1 2">
    <name type="scientific">Hyalomma asiaticum</name>
    <name type="common">Tick</name>
    <dbReference type="NCBI Taxonomy" id="266040"/>
    <lineage>
        <taxon>Eukaryota</taxon>
        <taxon>Metazoa</taxon>
        <taxon>Ecdysozoa</taxon>
        <taxon>Arthropoda</taxon>
        <taxon>Chelicerata</taxon>
        <taxon>Arachnida</taxon>
        <taxon>Acari</taxon>
        <taxon>Parasitiformes</taxon>
        <taxon>Ixodida</taxon>
        <taxon>Ixodoidea</taxon>
        <taxon>Ixodidae</taxon>
        <taxon>Hyalomminae</taxon>
        <taxon>Hyalomma</taxon>
    </lineage>
</organism>
<accession>A0ACB7STJ5</accession>
<reference evidence="1" key="1">
    <citation type="submission" date="2020-05" db="EMBL/GenBank/DDBJ databases">
        <title>Large-scale comparative analyses of tick genomes elucidate their genetic diversity and vector capacities.</title>
        <authorList>
            <person name="Jia N."/>
            <person name="Wang J."/>
            <person name="Shi W."/>
            <person name="Du L."/>
            <person name="Sun Y."/>
            <person name="Zhan W."/>
            <person name="Jiang J."/>
            <person name="Wang Q."/>
            <person name="Zhang B."/>
            <person name="Ji P."/>
            <person name="Sakyi L.B."/>
            <person name="Cui X."/>
            <person name="Yuan T."/>
            <person name="Jiang B."/>
            <person name="Yang W."/>
            <person name="Lam T.T.-Y."/>
            <person name="Chang Q."/>
            <person name="Ding S."/>
            <person name="Wang X."/>
            <person name="Zhu J."/>
            <person name="Ruan X."/>
            <person name="Zhao L."/>
            <person name="Wei J."/>
            <person name="Que T."/>
            <person name="Du C."/>
            <person name="Cheng J."/>
            <person name="Dai P."/>
            <person name="Han X."/>
            <person name="Huang E."/>
            <person name="Gao Y."/>
            <person name="Liu J."/>
            <person name="Shao H."/>
            <person name="Ye R."/>
            <person name="Li L."/>
            <person name="Wei W."/>
            <person name="Wang X."/>
            <person name="Wang C."/>
            <person name="Yang T."/>
            <person name="Huo Q."/>
            <person name="Li W."/>
            <person name="Guo W."/>
            <person name="Chen H."/>
            <person name="Zhou L."/>
            <person name="Ni X."/>
            <person name="Tian J."/>
            <person name="Zhou Y."/>
            <person name="Sheng Y."/>
            <person name="Liu T."/>
            <person name="Pan Y."/>
            <person name="Xia L."/>
            <person name="Li J."/>
            <person name="Zhao F."/>
            <person name="Cao W."/>
        </authorList>
    </citation>
    <scope>NUCLEOTIDE SEQUENCE</scope>
    <source>
        <strain evidence="1">Hyas-2018</strain>
    </source>
</reference>
<gene>
    <name evidence="1" type="ORF">HPB50_008328</name>
</gene>
<dbReference type="Proteomes" id="UP000821845">
    <property type="component" value="Chromosome 2"/>
</dbReference>
<dbReference type="EMBL" id="CM023482">
    <property type="protein sequence ID" value="KAH6938281.1"/>
    <property type="molecule type" value="Genomic_DNA"/>
</dbReference>
<keyword evidence="2" id="KW-1185">Reference proteome</keyword>
<evidence type="ECO:0000313" key="2">
    <source>
        <dbReference type="Proteomes" id="UP000821845"/>
    </source>
</evidence>
<sequence>MLLSTVLPISLSQIERKPEYAEYQDAWKALKVPGKYYLYMRSYEYEPYYKEKKCVYNELISVNEEEQYTVNAVGDIDPITRLKSNRTAYAWVRASEGYPVADVIQSSTSPGCELWVKAGEVHKIESLCFFAFHLLCGPGKYMVYDEDLCEGE</sequence>
<protein>
    <submittedName>
        <fullName evidence="1">Uncharacterized protein</fullName>
    </submittedName>
</protein>
<name>A0ACB7STJ5_HYAAI</name>